<organism evidence="6 7">
    <name type="scientific">Plasmodium gonderi</name>
    <dbReference type="NCBI Taxonomy" id="77519"/>
    <lineage>
        <taxon>Eukaryota</taxon>
        <taxon>Sar</taxon>
        <taxon>Alveolata</taxon>
        <taxon>Apicomplexa</taxon>
        <taxon>Aconoidasida</taxon>
        <taxon>Haemosporida</taxon>
        <taxon>Plasmodiidae</taxon>
        <taxon>Plasmodium</taxon>
        <taxon>Plasmodium (Plasmodium)</taxon>
    </lineage>
</organism>
<dbReference type="EMBL" id="BDQF01000011">
    <property type="protein sequence ID" value="GAW81514.1"/>
    <property type="molecule type" value="Genomic_DNA"/>
</dbReference>
<dbReference type="AlphaFoldDB" id="A0A1Y1JN85"/>
<evidence type="ECO:0000256" key="1">
    <source>
        <dbReference type="ARBA" id="ARBA00022723"/>
    </source>
</evidence>
<dbReference type="GO" id="GO:0005737">
    <property type="term" value="C:cytoplasm"/>
    <property type="evidence" value="ECO:0007669"/>
    <property type="project" value="TreeGrafter"/>
</dbReference>
<dbReference type="SUPFAM" id="SSF118310">
    <property type="entry name" value="AN1-like Zinc finger"/>
    <property type="match status" value="2"/>
</dbReference>
<evidence type="ECO:0000256" key="4">
    <source>
        <dbReference type="PROSITE-ProRule" id="PRU00449"/>
    </source>
</evidence>
<dbReference type="SMART" id="SM00154">
    <property type="entry name" value="ZnF_AN1"/>
    <property type="match status" value="2"/>
</dbReference>
<dbReference type="OrthoDB" id="431929at2759"/>
<dbReference type="InterPro" id="IPR000058">
    <property type="entry name" value="Znf_AN1"/>
</dbReference>
<sequence>MAYFSDFAKKCDLDGCRNHDFLPFKCEYCGLSFCELHRKIQEHACANLKNADLKKVVLCKYCNGVLPDKMEEIEKHLIYKCTFKKKKNSIMICYKKDCKTVLNGINNYTCKKCKKNFCLPHRYSDAHGCVKENSEKSFFKNVQMCRCADVPVHSSAQCCTRRRGWVVDLRHEGIIGKYGFPVLSTKGKNKSTIDNLETKPDAGQKTLVIITHKPPRGFWGCGIHFVR</sequence>
<evidence type="ECO:0000313" key="6">
    <source>
        <dbReference type="EMBL" id="GAW81514.1"/>
    </source>
</evidence>
<dbReference type="PANTHER" id="PTHR14677:SF20">
    <property type="entry name" value="ZINC FINGER AN1-TYPE CONTAINING 2A-RELATED"/>
    <property type="match status" value="1"/>
</dbReference>
<dbReference type="GO" id="GO:0008270">
    <property type="term" value="F:zinc ion binding"/>
    <property type="evidence" value="ECO:0007669"/>
    <property type="project" value="UniProtKB-KW"/>
</dbReference>
<dbReference type="Pfam" id="PF01428">
    <property type="entry name" value="zf-AN1"/>
    <property type="match status" value="2"/>
</dbReference>
<protein>
    <submittedName>
        <fullName evidence="6">AN1-like zinc finger family protein</fullName>
    </submittedName>
</protein>
<dbReference type="Gene3D" id="4.10.1110.10">
    <property type="entry name" value="AN1-like Zinc finger"/>
    <property type="match status" value="2"/>
</dbReference>
<evidence type="ECO:0000259" key="5">
    <source>
        <dbReference type="PROSITE" id="PS51039"/>
    </source>
</evidence>
<keyword evidence="7" id="KW-1185">Reference proteome</keyword>
<dbReference type="GeneID" id="39748237"/>
<comment type="caution">
    <text evidence="6">The sequence shown here is derived from an EMBL/GenBank/DDBJ whole genome shotgun (WGS) entry which is preliminary data.</text>
</comment>
<reference evidence="7" key="1">
    <citation type="submission" date="2017-04" db="EMBL/GenBank/DDBJ databases">
        <title>Plasmodium gonderi genome.</title>
        <authorList>
            <person name="Arisue N."/>
            <person name="Honma H."/>
            <person name="Kawai S."/>
            <person name="Tougan T."/>
            <person name="Tanabe K."/>
            <person name="Horii T."/>
        </authorList>
    </citation>
    <scope>NUCLEOTIDE SEQUENCE [LARGE SCALE GENOMIC DNA]</scope>
    <source>
        <strain evidence="7">ATCC 30045</strain>
    </source>
</reference>
<dbReference type="PROSITE" id="PS51039">
    <property type="entry name" value="ZF_AN1"/>
    <property type="match status" value="2"/>
</dbReference>
<dbReference type="InterPro" id="IPR035896">
    <property type="entry name" value="AN1-like_Znf"/>
</dbReference>
<evidence type="ECO:0000256" key="2">
    <source>
        <dbReference type="ARBA" id="ARBA00022771"/>
    </source>
</evidence>
<dbReference type="RefSeq" id="XP_028544103.1">
    <property type="nucleotide sequence ID" value="XM_028688302.1"/>
</dbReference>
<accession>A0A1Y1JN85</accession>
<keyword evidence="1" id="KW-0479">Metal-binding</keyword>
<evidence type="ECO:0000256" key="3">
    <source>
        <dbReference type="ARBA" id="ARBA00022833"/>
    </source>
</evidence>
<dbReference type="Proteomes" id="UP000195521">
    <property type="component" value="Unassembled WGS sequence"/>
</dbReference>
<name>A0A1Y1JN85_PLAGO</name>
<dbReference type="PANTHER" id="PTHR14677">
    <property type="entry name" value="ARSENITE INDUCUBLE RNA ASSOCIATED PROTEIN AIP-1-RELATED"/>
    <property type="match status" value="1"/>
</dbReference>
<evidence type="ECO:0000313" key="7">
    <source>
        <dbReference type="Proteomes" id="UP000195521"/>
    </source>
</evidence>
<proteinExistence type="predicted"/>
<gene>
    <name evidence="6" type="ORF">PGO_102720</name>
</gene>
<feature type="domain" description="AN1-type" evidence="5">
    <location>
        <begin position="87"/>
        <end position="137"/>
    </location>
</feature>
<feature type="domain" description="AN1-type" evidence="5">
    <location>
        <begin position="5"/>
        <end position="53"/>
    </location>
</feature>
<keyword evidence="3" id="KW-0862">Zinc</keyword>
<keyword evidence="2 4" id="KW-0863">Zinc-finger</keyword>